<protein>
    <submittedName>
        <fullName evidence="1">Uncharacterized protein</fullName>
    </submittedName>
</protein>
<name>A0ACC0PFZ3_RHOML</name>
<keyword evidence="2" id="KW-1185">Reference proteome</keyword>
<accession>A0ACC0PFZ3</accession>
<dbReference type="Proteomes" id="UP001062846">
    <property type="component" value="Chromosome 3"/>
</dbReference>
<evidence type="ECO:0000313" key="1">
    <source>
        <dbReference type="EMBL" id="KAI8563698.1"/>
    </source>
</evidence>
<evidence type="ECO:0000313" key="2">
    <source>
        <dbReference type="Proteomes" id="UP001062846"/>
    </source>
</evidence>
<comment type="caution">
    <text evidence="1">The sequence shown here is derived from an EMBL/GenBank/DDBJ whole genome shotgun (WGS) entry which is preliminary data.</text>
</comment>
<sequence>MKWADLTPPRSDPRSSQMDMSSVPLSPDFSQNPNLESPEFSQVPNTTTTLEDNNPTSGGSVQSPRKRPPGCKASKAKLLKTKRTEKEEHEWINLIEKFNQTTSDKEGRRAEMEARRVAALERSTANDERRVALEERKTAMKEKEMEDRIMQMDLDLVQDPQMKAYYQYRKGEILAKWTASSSSNGSFPDFPDY</sequence>
<reference evidence="1" key="1">
    <citation type="submission" date="2022-02" db="EMBL/GenBank/DDBJ databases">
        <title>Plant Genome Project.</title>
        <authorList>
            <person name="Zhang R.-G."/>
        </authorList>
    </citation>
    <scope>NUCLEOTIDE SEQUENCE</scope>
    <source>
        <strain evidence="1">AT1</strain>
    </source>
</reference>
<gene>
    <name evidence="1" type="ORF">RHMOL_Rhmol03G0129400</name>
</gene>
<organism evidence="1 2">
    <name type="scientific">Rhododendron molle</name>
    <name type="common">Chinese azalea</name>
    <name type="synonym">Azalea mollis</name>
    <dbReference type="NCBI Taxonomy" id="49168"/>
    <lineage>
        <taxon>Eukaryota</taxon>
        <taxon>Viridiplantae</taxon>
        <taxon>Streptophyta</taxon>
        <taxon>Embryophyta</taxon>
        <taxon>Tracheophyta</taxon>
        <taxon>Spermatophyta</taxon>
        <taxon>Magnoliopsida</taxon>
        <taxon>eudicotyledons</taxon>
        <taxon>Gunneridae</taxon>
        <taxon>Pentapetalae</taxon>
        <taxon>asterids</taxon>
        <taxon>Ericales</taxon>
        <taxon>Ericaceae</taxon>
        <taxon>Ericoideae</taxon>
        <taxon>Rhodoreae</taxon>
        <taxon>Rhododendron</taxon>
    </lineage>
</organism>
<dbReference type="EMBL" id="CM046390">
    <property type="protein sequence ID" value="KAI8563698.1"/>
    <property type="molecule type" value="Genomic_DNA"/>
</dbReference>
<proteinExistence type="predicted"/>